<evidence type="ECO:0000256" key="5">
    <source>
        <dbReference type="ARBA" id="ARBA00023210"/>
    </source>
</evidence>
<evidence type="ECO:0000256" key="1">
    <source>
        <dbReference type="ARBA" id="ARBA00004431"/>
    </source>
</evidence>
<evidence type="ECO:0000313" key="7">
    <source>
        <dbReference type="EMBL" id="AQU68243.1"/>
    </source>
</evidence>
<dbReference type="GO" id="GO:0030428">
    <property type="term" value="C:cell septum"/>
    <property type="evidence" value="ECO:0007669"/>
    <property type="project" value="UniProtKB-SubCell"/>
</dbReference>
<keyword evidence="6" id="KW-0131">Cell cycle</keyword>
<keyword evidence="8" id="KW-1185">Reference proteome</keyword>
<evidence type="ECO:0000313" key="8">
    <source>
        <dbReference type="Proteomes" id="UP000189677"/>
    </source>
</evidence>
<dbReference type="RefSeq" id="WP_078076838.1">
    <property type="nucleotide sequence ID" value="NZ_CP018047.1"/>
</dbReference>
<dbReference type="OrthoDB" id="3853096at2"/>
<dbReference type="InterPro" id="IPR038658">
    <property type="entry name" value="SsgB_sf"/>
</dbReference>
<evidence type="ECO:0008006" key="9">
    <source>
        <dbReference type="Google" id="ProtNLM"/>
    </source>
</evidence>
<evidence type="ECO:0000256" key="3">
    <source>
        <dbReference type="ARBA" id="ARBA00022618"/>
    </source>
</evidence>
<evidence type="ECO:0000256" key="4">
    <source>
        <dbReference type="ARBA" id="ARBA00022969"/>
    </source>
</evidence>
<reference evidence="7 8" key="1">
    <citation type="submission" date="2016-11" db="EMBL/GenBank/DDBJ databases">
        <title>Complete genome sequence of Streptomyces niveus SCSIO 3406.</title>
        <authorList>
            <person name="Zhu Q."/>
            <person name="Cheng W."/>
            <person name="Song Y."/>
            <person name="Li Q."/>
            <person name="Ju J."/>
        </authorList>
    </citation>
    <scope>NUCLEOTIDE SEQUENCE [LARGE SCALE GENOMIC DNA]</scope>
    <source>
        <strain evidence="7 8">SCSIO 3406</strain>
    </source>
</reference>
<dbReference type="Gene3D" id="2.30.31.20">
    <property type="entry name" value="Sporulation-specific cell division protein SsgB"/>
    <property type="match status" value="1"/>
</dbReference>
<keyword evidence="5" id="KW-0717">Septation</keyword>
<keyword evidence="3" id="KW-0132">Cell division</keyword>
<gene>
    <name evidence="7" type="ORF">BBN63_20535</name>
</gene>
<accession>A0A1U9QW92</accession>
<proteinExistence type="inferred from homology"/>
<dbReference type="InterPro" id="IPR006776">
    <property type="entry name" value="SsgB"/>
</dbReference>
<dbReference type="KEGG" id="snw:BBN63_20535"/>
<evidence type="ECO:0000256" key="2">
    <source>
        <dbReference type="ARBA" id="ARBA00009323"/>
    </source>
</evidence>
<comment type="similarity">
    <text evidence="2">Belongs to the SsgA family.</text>
</comment>
<organism evidence="7 8">
    <name type="scientific">Streptomyces niveus</name>
    <name type="common">Streptomyces spheroides</name>
    <dbReference type="NCBI Taxonomy" id="193462"/>
    <lineage>
        <taxon>Bacteria</taxon>
        <taxon>Bacillati</taxon>
        <taxon>Actinomycetota</taxon>
        <taxon>Actinomycetes</taxon>
        <taxon>Kitasatosporales</taxon>
        <taxon>Streptomycetaceae</taxon>
        <taxon>Streptomyces</taxon>
    </lineage>
</organism>
<dbReference type="AlphaFoldDB" id="A0A1U9QW92"/>
<dbReference type="EMBL" id="CP018047">
    <property type="protein sequence ID" value="AQU68243.1"/>
    <property type="molecule type" value="Genomic_DNA"/>
</dbReference>
<dbReference type="GO" id="GO:0030435">
    <property type="term" value="P:sporulation resulting in formation of a cellular spore"/>
    <property type="evidence" value="ECO:0007669"/>
    <property type="project" value="UniProtKB-KW"/>
</dbReference>
<name>A0A1U9QW92_STRNV</name>
<sequence length="137" mass="15307">MPAVVEQPAKVRLITDAPHHRCLSVTLRYDSADPLAVRVAFPAEVSRDDGEVVWAFARELLEAGLRTPSGEGDVRVWPCGRAQTMLEFHSPDGVALIQFDTAALRRFLRLTHQTVPAGEERYPLRAKRGLDRLLHNS</sequence>
<dbReference type="Proteomes" id="UP000189677">
    <property type="component" value="Chromosome"/>
</dbReference>
<evidence type="ECO:0000256" key="6">
    <source>
        <dbReference type="ARBA" id="ARBA00023306"/>
    </source>
</evidence>
<dbReference type="Pfam" id="PF04686">
    <property type="entry name" value="SsgA"/>
    <property type="match status" value="1"/>
</dbReference>
<comment type="subcellular location">
    <subcellularLocation>
        <location evidence="1">Cell septum</location>
    </subcellularLocation>
</comment>
<dbReference type="GO" id="GO:0000917">
    <property type="term" value="P:division septum assembly"/>
    <property type="evidence" value="ECO:0007669"/>
    <property type="project" value="UniProtKB-KW"/>
</dbReference>
<protein>
    <recommendedName>
        <fullName evidence="9">SsgA family sporulation/cell division regulator</fullName>
    </recommendedName>
</protein>
<keyword evidence="4" id="KW-0749">Sporulation</keyword>